<organism evidence="1 2">
    <name type="scientific">Vulcanimicrobium alpinum</name>
    <dbReference type="NCBI Taxonomy" id="3016050"/>
    <lineage>
        <taxon>Bacteria</taxon>
        <taxon>Bacillati</taxon>
        <taxon>Vulcanimicrobiota</taxon>
        <taxon>Vulcanimicrobiia</taxon>
        <taxon>Vulcanimicrobiales</taxon>
        <taxon>Vulcanimicrobiaceae</taxon>
        <taxon>Vulcanimicrobium</taxon>
    </lineage>
</organism>
<reference evidence="1 2" key="1">
    <citation type="journal article" date="2022" name="ISME Commun">
        <title>Vulcanimicrobium alpinus gen. nov. sp. nov., the first cultivated representative of the candidate phylum 'Eremiobacterota', is a metabolically versatile aerobic anoxygenic phototroph.</title>
        <authorList>
            <person name="Yabe S."/>
            <person name="Muto K."/>
            <person name="Abe K."/>
            <person name="Yokota A."/>
            <person name="Staudigel H."/>
            <person name="Tebo B.M."/>
        </authorList>
    </citation>
    <scope>NUCLEOTIDE SEQUENCE [LARGE SCALE GENOMIC DNA]</scope>
    <source>
        <strain evidence="1 2">WC8-2</strain>
    </source>
</reference>
<accession>A0AAN1XVS8</accession>
<keyword evidence="2" id="KW-1185">Reference proteome</keyword>
<name>A0AAN1XVS8_UNVUL</name>
<dbReference type="KEGG" id="vab:WPS_11800"/>
<dbReference type="AlphaFoldDB" id="A0AAN1XVS8"/>
<evidence type="ECO:0000313" key="1">
    <source>
        <dbReference type="EMBL" id="BDE05904.1"/>
    </source>
</evidence>
<evidence type="ECO:0000313" key="2">
    <source>
        <dbReference type="Proteomes" id="UP001317532"/>
    </source>
</evidence>
<sequence length="208" mass="22413">MRLGAEERSELARLARPELDRLARGDVRSSLGAAAAVARRMWSATTPEEIVRIAARALHDACGERYDTWGCVTLPHALLYTVAGGGGASYLEGRREEQQHPGWNCALRARISICPDLRRIDTDEMRERRDVLGVQSYAAAQIAAGGTCRAMFGVASLELGIPDRAALDAIDVLQRLASAALITSEDALHGWAIAEPPSDELLVVPDAS</sequence>
<dbReference type="Proteomes" id="UP001317532">
    <property type="component" value="Chromosome"/>
</dbReference>
<gene>
    <name evidence="1" type="ORF">WPS_11800</name>
</gene>
<proteinExistence type="predicted"/>
<protein>
    <submittedName>
        <fullName evidence="1">Uncharacterized protein</fullName>
    </submittedName>
</protein>
<dbReference type="EMBL" id="AP025523">
    <property type="protein sequence ID" value="BDE05904.1"/>
    <property type="molecule type" value="Genomic_DNA"/>
</dbReference>